<keyword evidence="3" id="KW-1185">Reference proteome</keyword>
<accession>A0A397VXM1</accession>
<sequence length="268" mass="29744">MKIGARNNLIKKSVEDLSFSVILEHEKGQEFGRVFFLKRDPIAGEAGTIAPKPEPELNFSVSSNLNGGLRPSYYLLKSSQIIVETSTEDIAEYFTNQMGNKTEEVFKNEVVDWAKTNGYNYEDANYLGGNAKKLVDCKKNSTLSSEKWKFNTTTNNSCISCEQINGLSSIYTHANLINGTETIATLKLLYSLSITINNISKCEFDLTCINISGDGSCLQNLSSVNNPNSTKDSLTTLAIILGIIIMMITIIICLPKSIKTKYFTKEKR</sequence>
<proteinExistence type="predicted"/>
<evidence type="ECO:0000313" key="3">
    <source>
        <dbReference type="Proteomes" id="UP000266673"/>
    </source>
</evidence>
<evidence type="ECO:0000313" key="2">
    <source>
        <dbReference type="EMBL" id="RIB27340.1"/>
    </source>
</evidence>
<dbReference type="AlphaFoldDB" id="A0A397VXM1"/>
<dbReference type="Proteomes" id="UP000266673">
    <property type="component" value="Unassembled WGS sequence"/>
</dbReference>
<keyword evidence="1" id="KW-0472">Membrane</keyword>
<organism evidence="2 3">
    <name type="scientific">Gigaspora rosea</name>
    <dbReference type="NCBI Taxonomy" id="44941"/>
    <lineage>
        <taxon>Eukaryota</taxon>
        <taxon>Fungi</taxon>
        <taxon>Fungi incertae sedis</taxon>
        <taxon>Mucoromycota</taxon>
        <taxon>Glomeromycotina</taxon>
        <taxon>Glomeromycetes</taxon>
        <taxon>Diversisporales</taxon>
        <taxon>Gigasporaceae</taxon>
        <taxon>Gigaspora</taxon>
    </lineage>
</organism>
<gene>
    <name evidence="2" type="ORF">C2G38_2160848</name>
</gene>
<evidence type="ECO:0000256" key="1">
    <source>
        <dbReference type="SAM" id="Phobius"/>
    </source>
</evidence>
<comment type="caution">
    <text evidence="2">The sequence shown here is derived from an EMBL/GenBank/DDBJ whole genome shotgun (WGS) entry which is preliminary data.</text>
</comment>
<feature type="transmembrane region" description="Helical" evidence="1">
    <location>
        <begin position="234"/>
        <end position="254"/>
    </location>
</feature>
<reference evidence="2 3" key="1">
    <citation type="submission" date="2018-06" db="EMBL/GenBank/DDBJ databases">
        <title>Comparative genomics reveals the genomic features of Rhizophagus irregularis, R. cerebriforme, R. diaphanum and Gigaspora rosea, and their symbiotic lifestyle signature.</title>
        <authorList>
            <person name="Morin E."/>
            <person name="San Clemente H."/>
            <person name="Chen E.C.H."/>
            <person name="De La Providencia I."/>
            <person name="Hainaut M."/>
            <person name="Kuo A."/>
            <person name="Kohler A."/>
            <person name="Murat C."/>
            <person name="Tang N."/>
            <person name="Roy S."/>
            <person name="Loubradou J."/>
            <person name="Henrissat B."/>
            <person name="Grigoriev I.V."/>
            <person name="Corradi N."/>
            <person name="Roux C."/>
            <person name="Martin F.M."/>
        </authorList>
    </citation>
    <scope>NUCLEOTIDE SEQUENCE [LARGE SCALE GENOMIC DNA]</scope>
    <source>
        <strain evidence="2 3">DAOM 194757</strain>
    </source>
</reference>
<keyword evidence="1" id="KW-1133">Transmembrane helix</keyword>
<name>A0A397VXM1_9GLOM</name>
<keyword evidence="1" id="KW-0812">Transmembrane</keyword>
<dbReference type="EMBL" id="QKWP01000102">
    <property type="protein sequence ID" value="RIB27340.1"/>
    <property type="molecule type" value="Genomic_DNA"/>
</dbReference>
<protein>
    <submittedName>
        <fullName evidence="2">Uncharacterized protein</fullName>
    </submittedName>
</protein>